<keyword evidence="1" id="KW-0472">Membrane</keyword>
<evidence type="ECO:0000313" key="5">
    <source>
        <dbReference type="EMBL" id="PTG71048.1"/>
    </source>
</evidence>
<gene>
    <name evidence="4" type="ORF">BU638_03940</name>
    <name evidence="3" type="ORF">BU653_07860</name>
    <name evidence="5" type="ORF">BU676_02225</name>
    <name evidence="2" type="ORF">RCF65_00370</name>
</gene>
<evidence type="ECO:0000313" key="8">
    <source>
        <dbReference type="Proteomes" id="UP000242704"/>
    </source>
</evidence>
<dbReference type="Proteomes" id="UP000242704">
    <property type="component" value="Unassembled WGS sequence"/>
</dbReference>
<dbReference type="GeneID" id="93654954"/>
<reference evidence="3" key="2">
    <citation type="submission" date="2018-03" db="EMBL/GenBank/DDBJ databases">
        <authorList>
            <person name="Naushad S."/>
        </authorList>
    </citation>
    <scope>NUCLEOTIDE SEQUENCE</scope>
    <source>
        <strain evidence="4">SNUC 105</strain>
        <strain evidence="5">SNUC 1363</strain>
        <strain evidence="3">SNUC 505</strain>
    </source>
</reference>
<feature type="transmembrane region" description="Helical" evidence="1">
    <location>
        <begin position="6"/>
        <end position="39"/>
    </location>
</feature>
<dbReference type="PANTHER" id="PTHR35813:SF1">
    <property type="entry name" value="INNER MEMBRANE PROTEIN YBAN"/>
    <property type="match status" value="1"/>
</dbReference>
<dbReference type="Proteomes" id="UP001240157">
    <property type="component" value="Unassembled WGS sequence"/>
</dbReference>
<keyword evidence="6" id="KW-1185">Reference proteome</keyword>
<dbReference type="PIRSF" id="PIRSF016789">
    <property type="entry name" value="DUF454"/>
    <property type="match status" value="1"/>
</dbReference>
<proteinExistence type="predicted"/>
<dbReference type="Proteomes" id="UP000242144">
    <property type="component" value="Unassembled WGS sequence"/>
</dbReference>
<keyword evidence="1" id="KW-0812">Transmembrane</keyword>
<reference evidence="6 7" key="1">
    <citation type="journal article" date="2016" name="Front. Microbiol.">
        <title>Comprehensive Phylogenetic Analysis of Bovine Non-aureus Staphylococci Species Based on Whole-Genome Sequencing.</title>
        <authorList>
            <person name="Naushad S."/>
            <person name="Barkema H.W."/>
            <person name="Luby C."/>
            <person name="Condas L.A."/>
            <person name="Nobrega D.B."/>
            <person name="Carson D.A."/>
            <person name="De Buck J."/>
        </authorList>
    </citation>
    <scope>NUCLEOTIDE SEQUENCE [LARGE SCALE GENOMIC DNA]</scope>
    <source>
        <strain evidence="4 7">SNUC 105</strain>
        <strain evidence="5 6">SNUC 1363</strain>
        <strain evidence="3 8">SNUC 505</strain>
    </source>
</reference>
<dbReference type="Pfam" id="PF04304">
    <property type="entry name" value="DUF454"/>
    <property type="match status" value="1"/>
</dbReference>
<evidence type="ECO:0000256" key="1">
    <source>
        <dbReference type="SAM" id="Phobius"/>
    </source>
</evidence>
<organism evidence="3 8">
    <name type="scientific">Staphylococcus chromogenes</name>
    <name type="common">Staphylococcus hyicus subsp. chromogenes</name>
    <dbReference type="NCBI Taxonomy" id="46126"/>
    <lineage>
        <taxon>Bacteria</taxon>
        <taxon>Bacillati</taxon>
        <taxon>Bacillota</taxon>
        <taxon>Bacilli</taxon>
        <taxon>Bacillales</taxon>
        <taxon>Staphylococcaceae</taxon>
        <taxon>Staphylococcus</taxon>
    </lineage>
</organism>
<evidence type="ECO:0000313" key="9">
    <source>
        <dbReference type="Proteomes" id="UP001240157"/>
    </source>
</evidence>
<dbReference type="EMBL" id="JAVGJF010000001">
    <property type="protein sequence ID" value="MDQ7174437.1"/>
    <property type="molecule type" value="Genomic_DNA"/>
</dbReference>
<name>A0AAE5SYE8_STACR</name>
<dbReference type="Proteomes" id="UP000242008">
    <property type="component" value="Unassembled WGS sequence"/>
</dbReference>
<evidence type="ECO:0000313" key="3">
    <source>
        <dbReference type="EMBL" id="PTG13184.1"/>
    </source>
</evidence>
<dbReference type="PANTHER" id="PTHR35813">
    <property type="entry name" value="INNER MEMBRANE PROTEIN YBAN"/>
    <property type="match status" value="1"/>
</dbReference>
<dbReference type="GO" id="GO:0005886">
    <property type="term" value="C:plasma membrane"/>
    <property type="evidence" value="ECO:0007669"/>
    <property type="project" value="TreeGrafter"/>
</dbReference>
<keyword evidence="1" id="KW-1133">Transmembrane helix</keyword>
<dbReference type="EMBL" id="PZCM01000003">
    <property type="protein sequence ID" value="PTG28251.1"/>
    <property type="molecule type" value="Genomic_DNA"/>
</dbReference>
<dbReference type="EMBL" id="PZAO01000003">
    <property type="protein sequence ID" value="PTG71048.1"/>
    <property type="molecule type" value="Genomic_DNA"/>
</dbReference>
<sequence>MRYFLVVVGVIFTILGFLGAVLPLLPTTPFLLVAVICFAKSSRRFHDWLVQTSLYKAYVEDFKTYRGYTMRKKIQLLISLYIVVGFSFWMIDMPIIRIGLVVMVIMQTIVLFTWVRTLPKSHDLRKKYDTF</sequence>
<evidence type="ECO:0000313" key="2">
    <source>
        <dbReference type="EMBL" id="MDQ7174437.1"/>
    </source>
</evidence>
<comment type="caution">
    <text evidence="3">The sequence shown here is derived from an EMBL/GenBank/DDBJ whole genome shotgun (WGS) entry which is preliminary data.</text>
</comment>
<feature type="transmembrane region" description="Helical" evidence="1">
    <location>
        <begin position="97"/>
        <end position="118"/>
    </location>
</feature>
<evidence type="ECO:0000313" key="7">
    <source>
        <dbReference type="Proteomes" id="UP000242144"/>
    </source>
</evidence>
<feature type="transmembrane region" description="Helical" evidence="1">
    <location>
        <begin position="74"/>
        <end position="91"/>
    </location>
</feature>
<evidence type="ECO:0000313" key="6">
    <source>
        <dbReference type="Proteomes" id="UP000242008"/>
    </source>
</evidence>
<dbReference type="AlphaFoldDB" id="A0AAE5SYE8"/>
<accession>A0AAE5SYE8</accession>
<reference evidence="2 9" key="3">
    <citation type="submission" date="2023-08" db="EMBL/GenBank/DDBJ databases">
        <title>Whole genome sequencing of Staphylococcus chromogenes NNSch 2386.</title>
        <authorList>
            <person name="Kropotov V.S."/>
            <person name="Boriskina E.V."/>
            <person name="Gordinskaya N.A."/>
            <person name="Shkurkina I.S."/>
            <person name="Kryazhev D.V."/>
            <person name="Alekseeva A.E."/>
            <person name="Makhova M.A."/>
        </authorList>
    </citation>
    <scope>NUCLEOTIDE SEQUENCE [LARGE SCALE GENOMIC DNA]</scope>
    <source>
        <strain evidence="2 9">NNSch 2386</strain>
    </source>
</reference>
<dbReference type="RefSeq" id="WP_037574862.1">
    <property type="nucleotide sequence ID" value="NZ_CP031274.1"/>
</dbReference>
<dbReference type="InterPro" id="IPR007401">
    <property type="entry name" value="DUF454"/>
</dbReference>
<dbReference type="EMBL" id="PZBZ01000039">
    <property type="protein sequence ID" value="PTG13184.1"/>
    <property type="molecule type" value="Genomic_DNA"/>
</dbReference>
<protein>
    <submittedName>
        <fullName evidence="3">DUF454 domain-containing protein</fullName>
    </submittedName>
    <submittedName>
        <fullName evidence="2">YbaN family protein</fullName>
    </submittedName>
</protein>
<evidence type="ECO:0000313" key="4">
    <source>
        <dbReference type="EMBL" id="PTG28251.1"/>
    </source>
</evidence>